<accession>A0A8J3JHI0</accession>
<evidence type="ECO:0000313" key="3">
    <source>
        <dbReference type="Proteomes" id="UP000601223"/>
    </source>
</evidence>
<feature type="transmembrane region" description="Helical" evidence="1">
    <location>
        <begin position="39"/>
        <end position="58"/>
    </location>
</feature>
<feature type="transmembrane region" description="Helical" evidence="1">
    <location>
        <begin position="147"/>
        <end position="165"/>
    </location>
</feature>
<gene>
    <name evidence="2" type="ORF">Cba03nite_60600</name>
</gene>
<dbReference type="RefSeq" id="WP_203753413.1">
    <property type="nucleotide sequence ID" value="NZ_BONF01000040.1"/>
</dbReference>
<feature type="transmembrane region" description="Helical" evidence="1">
    <location>
        <begin position="226"/>
        <end position="252"/>
    </location>
</feature>
<keyword evidence="1" id="KW-1133">Transmembrane helix</keyword>
<dbReference type="EMBL" id="BONF01000040">
    <property type="protein sequence ID" value="GIF84711.1"/>
    <property type="molecule type" value="Genomic_DNA"/>
</dbReference>
<name>A0A8J3JHI0_9ACTN</name>
<sequence length="282" mass="29659">MDRAAPSAARRPRDQALPLRPLTLGELLDAAAELVRRRAGVLPAAAAVLALAEQAVLVPGRDTVGVVLSAGLPELSSGYWQLLALGAGFEALIIVWLGLLTGRGVATALTSQVPRKGLRERLRGAEAVAVGGLIAAVPAALGAFLGPLWLLGYPLFGLVGVVVAVERRGAFGALGRAASVAFRGGMRVAAIRVLGYASWLLLRFAFYLGALAGLEFLPVGPELAEWLLVPVFVVANTLAYATLAALDAALLIESRIRLEGLDLWLDRASRRREPTPEMLAVR</sequence>
<organism evidence="2 3">
    <name type="scientific">Catellatospora bangladeshensis</name>
    <dbReference type="NCBI Taxonomy" id="310355"/>
    <lineage>
        <taxon>Bacteria</taxon>
        <taxon>Bacillati</taxon>
        <taxon>Actinomycetota</taxon>
        <taxon>Actinomycetes</taxon>
        <taxon>Micromonosporales</taxon>
        <taxon>Micromonosporaceae</taxon>
        <taxon>Catellatospora</taxon>
    </lineage>
</organism>
<dbReference type="AlphaFoldDB" id="A0A8J3JHI0"/>
<protein>
    <submittedName>
        <fullName evidence="2">Uncharacterized protein</fullName>
    </submittedName>
</protein>
<dbReference type="Proteomes" id="UP000601223">
    <property type="component" value="Unassembled WGS sequence"/>
</dbReference>
<keyword evidence="1" id="KW-0812">Transmembrane</keyword>
<comment type="caution">
    <text evidence="2">The sequence shown here is derived from an EMBL/GenBank/DDBJ whole genome shotgun (WGS) entry which is preliminary data.</text>
</comment>
<feature type="transmembrane region" description="Helical" evidence="1">
    <location>
        <begin position="193"/>
        <end position="214"/>
    </location>
</feature>
<proteinExistence type="predicted"/>
<keyword evidence="1" id="KW-0472">Membrane</keyword>
<evidence type="ECO:0000256" key="1">
    <source>
        <dbReference type="SAM" id="Phobius"/>
    </source>
</evidence>
<feature type="transmembrane region" description="Helical" evidence="1">
    <location>
        <begin position="78"/>
        <end position="101"/>
    </location>
</feature>
<evidence type="ECO:0000313" key="2">
    <source>
        <dbReference type="EMBL" id="GIF84711.1"/>
    </source>
</evidence>
<reference evidence="2 3" key="1">
    <citation type="submission" date="2021-01" db="EMBL/GenBank/DDBJ databases">
        <title>Whole genome shotgun sequence of Catellatospora bangladeshensis NBRC 107357.</title>
        <authorList>
            <person name="Komaki H."/>
            <person name="Tamura T."/>
        </authorList>
    </citation>
    <scope>NUCLEOTIDE SEQUENCE [LARGE SCALE GENOMIC DNA]</scope>
    <source>
        <strain evidence="2 3">NBRC 107357</strain>
    </source>
</reference>
<keyword evidence="3" id="KW-1185">Reference proteome</keyword>
<feature type="transmembrane region" description="Helical" evidence="1">
    <location>
        <begin position="122"/>
        <end position="141"/>
    </location>
</feature>